<reference evidence="2 3" key="1">
    <citation type="submission" date="2019-03" db="EMBL/GenBank/DDBJ databases">
        <title>Single cell metagenomics reveals metabolic interactions within the superorganism composed of flagellate Streblomastix strix and complex community of Bacteroidetes bacteria on its surface.</title>
        <authorList>
            <person name="Treitli S.C."/>
            <person name="Kolisko M."/>
            <person name="Husnik F."/>
            <person name="Keeling P."/>
            <person name="Hampl V."/>
        </authorList>
    </citation>
    <scope>NUCLEOTIDE SEQUENCE [LARGE SCALE GENOMIC DNA]</scope>
    <source>
        <strain evidence="2">ST1C</strain>
    </source>
</reference>
<proteinExistence type="predicted"/>
<name>A0A5J4TNH3_9EUKA</name>
<protein>
    <submittedName>
        <fullName evidence="2">Uncharacterized protein</fullName>
    </submittedName>
</protein>
<evidence type="ECO:0000256" key="1">
    <source>
        <dbReference type="SAM" id="MobiDB-lite"/>
    </source>
</evidence>
<sequence length="200" mass="22729">MKKDIKLQRTEQTTPNRIIQNGWSSIDQVVDYLEGFRYKPRSTSSIPSHQSEYRGMPFGVATAPRQFTKTLKSAIMELRLVDVETRNNRDQEPLEQSKIANSRGQELDETESGIRVSGLGMENQRDDLLANCGQEKMHAQRIKIIDEQKQHDCKPERLEQPSIIDIAVDEGSKLVIYASKDGGEATLKTKQLEKRMACGH</sequence>
<organism evidence="2 3">
    <name type="scientific">Streblomastix strix</name>
    <dbReference type="NCBI Taxonomy" id="222440"/>
    <lineage>
        <taxon>Eukaryota</taxon>
        <taxon>Metamonada</taxon>
        <taxon>Preaxostyla</taxon>
        <taxon>Oxymonadida</taxon>
        <taxon>Streblomastigidae</taxon>
        <taxon>Streblomastix</taxon>
    </lineage>
</organism>
<evidence type="ECO:0000313" key="2">
    <source>
        <dbReference type="EMBL" id="KAA6359432.1"/>
    </source>
</evidence>
<gene>
    <name evidence="2" type="ORF">EZS28_045041</name>
</gene>
<comment type="caution">
    <text evidence="2">The sequence shown here is derived from an EMBL/GenBank/DDBJ whole genome shotgun (WGS) entry which is preliminary data.</text>
</comment>
<dbReference type="EMBL" id="SNRW01028399">
    <property type="protein sequence ID" value="KAA6359432.1"/>
    <property type="molecule type" value="Genomic_DNA"/>
</dbReference>
<dbReference type="AlphaFoldDB" id="A0A5J4TNH3"/>
<feature type="region of interest" description="Disordered" evidence="1">
    <location>
        <begin position="87"/>
        <end position="111"/>
    </location>
</feature>
<evidence type="ECO:0000313" key="3">
    <source>
        <dbReference type="Proteomes" id="UP000324800"/>
    </source>
</evidence>
<accession>A0A5J4TNH3</accession>
<dbReference type="Proteomes" id="UP000324800">
    <property type="component" value="Unassembled WGS sequence"/>
</dbReference>